<dbReference type="SMART" id="SM01419">
    <property type="entry name" value="Thiol-ester_cl"/>
    <property type="match status" value="1"/>
</dbReference>
<dbReference type="Gene3D" id="2.60.40.1930">
    <property type="match status" value="1"/>
</dbReference>
<dbReference type="SMART" id="SM01360">
    <property type="entry name" value="A2M"/>
    <property type="match status" value="1"/>
</dbReference>
<evidence type="ECO:0000256" key="3">
    <source>
        <dbReference type="SAM" id="MobiDB-lite"/>
    </source>
</evidence>
<sequence>MLNMEPLLKTTKTSGHPIRILTVLAMLSMAVACSDQAGNSSSRVDNAHSPSDEHAATPAQNAPSSAIISPATEAPTLTAWDQVIDKPPARWVSAVGPVNIGFSQNLRGENSLNQPIDGALSITPKAVADVYFSADNQLQIQFHQPLKPATQYTLQLEPSSLAGVDPSLTPMTFTIEPYRQDFSVQTAGVTIDNNGQAEINGTLELNDAVAKETIRKVLNARIDKQPVTINFEQTSPLKWAFTIKGIKQGSKETNVLLSWNGKVLNVDKQGATTILIPAKMAFDVLSIVARQEGKQEIVVRFSQPLANQSLNGLVSINGKEPQRTRINGNELKVYPTKALSGDVTLTLESGIKAANNKRLSDNVEKTLTFLTHLPGVKFADNTYILPSGSNRIPIKAVNVDSVQITAYKLPRNNLGDFLRYNSIDRSYLDNNNTVTLWRKTYSLPEPANDQWKTFQLELVDLGKDGNNDVIALQLSIDAGNTTLTCNSDAAPVSDTLPTPDWQTDNGNQPSWVSKYYESQGYYNWSDRRDPCKNAYYQANNDGLAKSVRYFLPSDLGIIAKMAADHSMRIAVTNLKTSDPIDKASVILYDNQNQQIGETQTNAEGFANITPSQPPAYMIVESGKTLGFLRVNRNDALSTNNFDVSGKAVSGTIKGFFYAERGVWRPGDAIHLNFIVEDKSGRFDPSHPLTVDFFDPKGTKVAQQTQARPVGGIYAFTLKTAESAPTGNWRAVIRYGGNYFSKVIPVETIVPNRLKIALEFSETPIIVSKRPTDVSLSASWLNGATAKNLKADIKLVANATKTRFTGFSQYLFDDPARSLKTRPQEIFNGKLDAKGDATAQLPNLSNNAPGALALTFTTRVFENSGAFSTQYQTVNYLPYDNWVGINVPQGSGWGGAIGRDDTLKVDFVTLTPSGEPTSGKNLDLTVYKLGWSWWWDSADNDLSRYISGRHSQVMANKKLSTNNDGHADWQLRGADFGWGRYLIRVCDNASGHCSGKIAYIGWSSNAANENGAEFLTLTTEKSTWVAGETARIKVPEIAPATTSPKEAPNDISKTQYRWLLTLETASRIIDQQWVTPDSTNHIDVALTADMAPNVYAHLTLIQALDDKQNDRPVRMYGIVPLLVEDPLALLQPEITAPESVRPNQTLRVQIGEKSHRRMAYTLAVVDEGLLGITNYQTPNPHGTFFSREKLGVLTWDLYQWVSSAVQGRFYPAIQIGGSDSGEDEEAQSHRRRFPPVVRFIGPFELETGATASHEIDIPNYMGAVRIMVVAAHDNLKIDGEVQQAAYGSASQSVTVSQPLTLLTTLPRVLGPQESLNVPVTVFANDEKVRRVNITSETNNLLKPVTANAEITFNEPGDKIAELRYQVADHVGQARFDVKATTGIGAGQETASDTVFIDVRSANQPQTQVQSQWLEAKQTTALQLKPIGIAGTNISQIGFSQLPNIDLTEQLTYLIGYPHGCIEQTTSKAFPQLYLRRLTPLSDVQKSEISENVRAAIEKLQRFQNTDGSFDYWPWGNSYNPWANTYAGHFLIEARKMGFVVPQAMLASWLSNQRDIASGAGSRTYYFATDAYTLYALALAGEPDFAAMNRLKAKMEQSADKAPGYAQALLGAAYATAGVKDTAKALIKQAQLPRRFTEKASYTYGSPLRNQAITVIAQQAADDHTAALTSAQKMAEAMQPERWYSTQSRAFALIALGEIAEDLGKANTPVSYRINDGQWQTTALSGAFARIGISQPGQLNVEFRNDGTTPIFVSLTNQGVPANGNEKAISDNLKLEATFADSNGNSIDVSRLQQGADIVATVTVTATNNTLDYNDLALTTVMPSGWQISDSRLDQSKMPDGVTYQDIRDDRVLSYFSLLNNRSDRRIIRRSITLRFNINASFKGRFYLPTWQVSAMYDDNIKAATKGQWVEVIDETVADNSRNISRKTPQQSSTSTDVQ</sequence>
<dbReference type="Gene3D" id="1.50.10.20">
    <property type="match status" value="1"/>
</dbReference>
<evidence type="ECO:0000313" key="7">
    <source>
        <dbReference type="Proteomes" id="UP000434580"/>
    </source>
</evidence>
<feature type="domain" description="Alpha-2-macroglobulin bait region" evidence="4">
    <location>
        <begin position="1014"/>
        <end position="1171"/>
    </location>
</feature>
<dbReference type="InterPro" id="IPR041246">
    <property type="entry name" value="Bact_MG10"/>
</dbReference>
<proteinExistence type="inferred from homology"/>
<name>A0A5S9QI64_9GAMM</name>
<dbReference type="InterPro" id="IPR011626">
    <property type="entry name" value="Alpha-macroglobulin_TED"/>
</dbReference>
<evidence type="ECO:0000256" key="2">
    <source>
        <dbReference type="ARBA" id="ARBA00022729"/>
    </source>
</evidence>
<dbReference type="Pfam" id="PF01835">
    <property type="entry name" value="MG2"/>
    <property type="match status" value="1"/>
</dbReference>
<evidence type="ECO:0000256" key="1">
    <source>
        <dbReference type="ARBA" id="ARBA00010556"/>
    </source>
</evidence>
<dbReference type="EMBL" id="CACSII010000019">
    <property type="protein sequence ID" value="CAA0117368.1"/>
    <property type="molecule type" value="Genomic_DNA"/>
</dbReference>
<dbReference type="SUPFAM" id="SSF48239">
    <property type="entry name" value="Terpenoid cyclases/Protein prenyltransferases"/>
    <property type="match status" value="1"/>
</dbReference>
<comment type="similarity">
    <text evidence="1">Belongs to the protease inhibitor I39 (alpha-2-macroglobulin) family. Bacterial alpha-2-macroglobulin subfamily.</text>
</comment>
<dbReference type="Proteomes" id="UP000434580">
    <property type="component" value="Unassembled WGS sequence"/>
</dbReference>
<dbReference type="InterPro" id="IPR001599">
    <property type="entry name" value="Macroglobln_a2"/>
</dbReference>
<dbReference type="InterPro" id="IPR041203">
    <property type="entry name" value="Bact_A2M_MG5"/>
</dbReference>
<dbReference type="Pfam" id="PF17972">
    <property type="entry name" value="bMG5"/>
    <property type="match status" value="1"/>
</dbReference>
<dbReference type="PANTHER" id="PTHR40094">
    <property type="entry name" value="ALPHA-2-MACROGLOBULIN HOMOLOG"/>
    <property type="match status" value="1"/>
</dbReference>
<feature type="region of interest" description="Disordered" evidence="3">
    <location>
        <begin position="37"/>
        <end position="64"/>
    </location>
</feature>
<keyword evidence="2" id="KW-0732">Signal</keyword>
<dbReference type="InterPro" id="IPR021868">
    <property type="entry name" value="Alpha_2_Macroglob_MG3"/>
</dbReference>
<dbReference type="InterPro" id="IPR041462">
    <property type="entry name" value="Bact_A2M_MG6"/>
</dbReference>
<dbReference type="InterPro" id="IPR011625">
    <property type="entry name" value="A2M_N_BRD"/>
</dbReference>
<dbReference type="SMART" id="SM01359">
    <property type="entry name" value="A2M_N_2"/>
    <property type="match status" value="1"/>
</dbReference>
<accession>A0A5S9QI64</accession>
<dbReference type="CDD" id="cd02891">
    <property type="entry name" value="A2M_like"/>
    <property type="match status" value="1"/>
</dbReference>
<dbReference type="InterPro" id="IPR051802">
    <property type="entry name" value="YfhM-like"/>
</dbReference>
<gene>
    <name evidence="6" type="primary">yfhM</name>
    <name evidence="6" type="ORF">DPBNPPHM_02260</name>
</gene>
<evidence type="ECO:0000259" key="5">
    <source>
        <dbReference type="SMART" id="SM01360"/>
    </source>
</evidence>
<dbReference type="GO" id="GO:0004866">
    <property type="term" value="F:endopeptidase inhibitor activity"/>
    <property type="evidence" value="ECO:0007669"/>
    <property type="project" value="InterPro"/>
</dbReference>
<dbReference type="Pfam" id="PF07703">
    <property type="entry name" value="A2M_BRD"/>
    <property type="match status" value="1"/>
</dbReference>
<evidence type="ECO:0000259" key="4">
    <source>
        <dbReference type="SMART" id="SM01359"/>
    </source>
</evidence>
<dbReference type="Pfam" id="PF07678">
    <property type="entry name" value="TED_complement"/>
    <property type="match status" value="1"/>
</dbReference>
<dbReference type="InterPro" id="IPR002890">
    <property type="entry name" value="MG2"/>
</dbReference>
<dbReference type="PANTHER" id="PTHR40094:SF1">
    <property type="entry name" value="UBIQUITIN DOMAIN-CONTAINING PROTEIN"/>
    <property type="match status" value="1"/>
</dbReference>
<dbReference type="Pfam" id="PF11974">
    <property type="entry name" value="bMG3"/>
    <property type="match status" value="1"/>
</dbReference>
<dbReference type="InterPro" id="IPR047565">
    <property type="entry name" value="Alpha-macroglob_thiol-ester_cl"/>
</dbReference>
<keyword evidence="6" id="KW-0449">Lipoprotein</keyword>
<reference evidence="6 7" key="1">
    <citation type="submission" date="2019-11" db="EMBL/GenBank/DDBJ databases">
        <authorList>
            <person name="Holert J."/>
        </authorList>
    </citation>
    <scope>NUCLEOTIDE SEQUENCE [LARGE SCALE GENOMIC DNA]</scope>
    <source>
        <strain evidence="6">BC5_2</strain>
    </source>
</reference>
<feature type="domain" description="Alpha-2-macroglobulin" evidence="5">
    <location>
        <begin position="1235"/>
        <end position="1334"/>
    </location>
</feature>
<organism evidence="6 7">
    <name type="scientific">BD1-7 clade bacterium</name>
    <dbReference type="NCBI Taxonomy" id="2029982"/>
    <lineage>
        <taxon>Bacteria</taxon>
        <taxon>Pseudomonadati</taxon>
        <taxon>Pseudomonadota</taxon>
        <taxon>Gammaproteobacteria</taxon>
        <taxon>Cellvibrionales</taxon>
        <taxon>Spongiibacteraceae</taxon>
        <taxon>BD1-7 clade</taxon>
    </lineage>
</organism>
<dbReference type="Pfam" id="PF17973">
    <property type="entry name" value="bMG10"/>
    <property type="match status" value="1"/>
</dbReference>
<dbReference type="Pfam" id="PF00207">
    <property type="entry name" value="A2M"/>
    <property type="match status" value="1"/>
</dbReference>
<protein>
    <submittedName>
        <fullName evidence="6">Putative lipoprotein YfhM</fullName>
    </submittedName>
</protein>
<evidence type="ECO:0000313" key="6">
    <source>
        <dbReference type="EMBL" id="CAA0117368.1"/>
    </source>
</evidence>
<dbReference type="Pfam" id="PF17962">
    <property type="entry name" value="bMG6"/>
    <property type="match status" value="1"/>
</dbReference>
<dbReference type="GO" id="GO:0005615">
    <property type="term" value="C:extracellular space"/>
    <property type="evidence" value="ECO:0007669"/>
    <property type="project" value="InterPro"/>
</dbReference>
<dbReference type="InterPro" id="IPR008930">
    <property type="entry name" value="Terpenoid_cyclase/PrenylTrfase"/>
</dbReference>